<evidence type="ECO:0000256" key="1">
    <source>
        <dbReference type="ARBA" id="ARBA00023015"/>
    </source>
</evidence>
<keyword evidence="3" id="KW-0804">Transcription</keyword>
<dbReference type="InterPro" id="IPR003313">
    <property type="entry name" value="AraC-bd"/>
</dbReference>
<organism evidence="5 6">
    <name type="scientific">Roseateles flavus</name>
    <dbReference type="NCBI Taxonomy" id="3149041"/>
    <lineage>
        <taxon>Bacteria</taxon>
        <taxon>Pseudomonadati</taxon>
        <taxon>Pseudomonadota</taxon>
        <taxon>Betaproteobacteria</taxon>
        <taxon>Burkholderiales</taxon>
        <taxon>Sphaerotilaceae</taxon>
        <taxon>Roseateles</taxon>
    </lineage>
</organism>
<dbReference type="Proteomes" id="UP001462640">
    <property type="component" value="Unassembled WGS sequence"/>
</dbReference>
<keyword evidence="1" id="KW-0805">Transcription regulation</keyword>
<dbReference type="PANTHER" id="PTHR46796">
    <property type="entry name" value="HTH-TYPE TRANSCRIPTIONAL ACTIVATOR RHAS-RELATED"/>
    <property type="match status" value="1"/>
</dbReference>
<evidence type="ECO:0000256" key="3">
    <source>
        <dbReference type="ARBA" id="ARBA00023163"/>
    </source>
</evidence>
<keyword evidence="2" id="KW-0238">DNA-binding</keyword>
<dbReference type="PROSITE" id="PS00041">
    <property type="entry name" value="HTH_ARAC_FAMILY_1"/>
    <property type="match status" value="1"/>
</dbReference>
<dbReference type="SMART" id="SM00342">
    <property type="entry name" value="HTH_ARAC"/>
    <property type="match status" value="1"/>
</dbReference>
<dbReference type="Gene3D" id="1.10.10.60">
    <property type="entry name" value="Homeodomain-like"/>
    <property type="match status" value="2"/>
</dbReference>
<gene>
    <name evidence="5" type="ORF">ABDJ40_23735</name>
</gene>
<dbReference type="Pfam" id="PF12833">
    <property type="entry name" value="HTH_18"/>
    <property type="match status" value="1"/>
</dbReference>
<comment type="caution">
    <text evidence="5">The sequence shown here is derived from an EMBL/GenBank/DDBJ whole genome shotgun (WGS) entry which is preliminary data.</text>
</comment>
<dbReference type="PROSITE" id="PS01124">
    <property type="entry name" value="HTH_ARAC_FAMILY_2"/>
    <property type="match status" value="1"/>
</dbReference>
<name>A0ABV0GLI9_9BURK</name>
<proteinExistence type="predicted"/>
<sequence>MLSSPSTMPSQAPALTGLGVKGAALHQQATAELAVALLRPTVPEHEIHQHQHADMHLVLLLAGTYVSDAAGMPALCTGPAVILNPPGTEHRDRFRSHDGLFLTVTMPAAVLERLSDGRSIGDEPRRLPRRSLSCALSLLPEVRRWEPASPLAIETIVTELVADALPRPLPKVGDKLQRVLDRLEADGLPVPTLEELASIADLHPVYLARAFRKRHGIAPSDYLRRLRLHRAVSLIVRRRPLSFVATELGFFDESHLHRCFVAEFGITPGAFRQLALSRAEVSHVQDARLRRR</sequence>
<feature type="domain" description="HTH araC/xylS-type" evidence="4">
    <location>
        <begin position="177"/>
        <end position="274"/>
    </location>
</feature>
<keyword evidence="6" id="KW-1185">Reference proteome</keyword>
<evidence type="ECO:0000313" key="5">
    <source>
        <dbReference type="EMBL" id="MEO3715797.1"/>
    </source>
</evidence>
<dbReference type="InterPro" id="IPR018060">
    <property type="entry name" value="HTH_AraC"/>
</dbReference>
<dbReference type="EMBL" id="JBDPZC010000019">
    <property type="protein sequence ID" value="MEO3715797.1"/>
    <property type="molecule type" value="Genomic_DNA"/>
</dbReference>
<dbReference type="InterPro" id="IPR050204">
    <property type="entry name" value="AraC_XylS_family_regulators"/>
</dbReference>
<dbReference type="SUPFAM" id="SSF46689">
    <property type="entry name" value="Homeodomain-like"/>
    <property type="match status" value="2"/>
</dbReference>
<evidence type="ECO:0000256" key="2">
    <source>
        <dbReference type="ARBA" id="ARBA00023125"/>
    </source>
</evidence>
<evidence type="ECO:0000313" key="6">
    <source>
        <dbReference type="Proteomes" id="UP001462640"/>
    </source>
</evidence>
<dbReference type="InterPro" id="IPR009057">
    <property type="entry name" value="Homeodomain-like_sf"/>
</dbReference>
<dbReference type="Pfam" id="PF02311">
    <property type="entry name" value="AraC_binding"/>
    <property type="match status" value="1"/>
</dbReference>
<evidence type="ECO:0000259" key="4">
    <source>
        <dbReference type="PROSITE" id="PS01124"/>
    </source>
</evidence>
<dbReference type="InterPro" id="IPR018062">
    <property type="entry name" value="HTH_AraC-typ_CS"/>
</dbReference>
<protein>
    <submittedName>
        <fullName evidence="5">AraC family transcriptional regulator</fullName>
    </submittedName>
</protein>
<dbReference type="RefSeq" id="WP_347613477.1">
    <property type="nucleotide sequence ID" value="NZ_JBDPZC010000019.1"/>
</dbReference>
<reference evidence="5 6" key="1">
    <citation type="submission" date="2024-05" db="EMBL/GenBank/DDBJ databases">
        <title>Roseateles sp. 2.12 16S ribosomal RNA gene Genome sequencing and assembly.</title>
        <authorList>
            <person name="Woo H."/>
        </authorList>
    </citation>
    <scope>NUCLEOTIDE SEQUENCE [LARGE SCALE GENOMIC DNA]</scope>
    <source>
        <strain evidence="5 6">2.12</strain>
    </source>
</reference>
<accession>A0ABV0GLI9</accession>